<evidence type="ECO:0000256" key="1">
    <source>
        <dbReference type="ARBA" id="ARBA00022598"/>
    </source>
</evidence>
<accession>A0A078BAU4</accession>
<dbReference type="Pfam" id="PF03133">
    <property type="entry name" value="TTL"/>
    <property type="match status" value="1"/>
</dbReference>
<dbReference type="AlphaFoldDB" id="A0A078BAU4"/>
<dbReference type="GO" id="GO:0036064">
    <property type="term" value="C:ciliary basal body"/>
    <property type="evidence" value="ECO:0007669"/>
    <property type="project" value="TreeGrafter"/>
</dbReference>
<dbReference type="Proteomes" id="UP000039865">
    <property type="component" value="Unassembled WGS sequence"/>
</dbReference>
<dbReference type="PANTHER" id="PTHR12241">
    <property type="entry name" value="TUBULIN POLYGLUTAMYLASE"/>
    <property type="match status" value="1"/>
</dbReference>
<dbReference type="EMBL" id="CCKQ01019485">
    <property type="protein sequence ID" value="CDW91499.1"/>
    <property type="molecule type" value="Genomic_DNA"/>
</dbReference>
<evidence type="ECO:0000313" key="8">
    <source>
        <dbReference type="Proteomes" id="UP000039865"/>
    </source>
</evidence>
<feature type="compositionally biased region" description="Polar residues" evidence="6">
    <location>
        <begin position="652"/>
        <end position="666"/>
    </location>
</feature>
<gene>
    <name evidence="7" type="primary">Contig342.g374</name>
    <name evidence="7" type="ORF">STYLEM_20654</name>
</gene>
<reference evidence="7 8" key="1">
    <citation type="submission" date="2014-06" db="EMBL/GenBank/DDBJ databases">
        <authorList>
            <person name="Swart Estienne"/>
        </authorList>
    </citation>
    <scope>NUCLEOTIDE SEQUENCE [LARGE SCALE GENOMIC DNA]</scope>
    <source>
        <strain evidence="7 8">130c</strain>
    </source>
</reference>
<dbReference type="GO" id="GO:0070740">
    <property type="term" value="F:tubulin-glutamic acid ligase activity"/>
    <property type="evidence" value="ECO:0007669"/>
    <property type="project" value="TreeGrafter"/>
</dbReference>
<evidence type="ECO:0000256" key="2">
    <source>
        <dbReference type="ARBA" id="ARBA00022741"/>
    </source>
</evidence>
<evidence type="ECO:0000313" key="7">
    <source>
        <dbReference type="EMBL" id="CDW91499.1"/>
    </source>
</evidence>
<keyword evidence="1 7" id="KW-0436">Ligase</keyword>
<dbReference type="InterPro" id="IPR004344">
    <property type="entry name" value="TTL/TTLL_fam"/>
</dbReference>
<name>A0A078BAU4_STYLE</name>
<feature type="region of interest" description="Disordered" evidence="6">
    <location>
        <begin position="90"/>
        <end position="124"/>
    </location>
</feature>
<dbReference type="SUPFAM" id="SSF56059">
    <property type="entry name" value="Glutathione synthetase ATP-binding domain-like"/>
    <property type="match status" value="1"/>
</dbReference>
<proteinExistence type="predicted"/>
<keyword evidence="3" id="KW-0067">ATP-binding</keyword>
<feature type="compositionally biased region" description="Polar residues" evidence="6">
    <location>
        <begin position="206"/>
        <end position="221"/>
    </location>
</feature>
<evidence type="ECO:0000256" key="3">
    <source>
        <dbReference type="ARBA" id="ARBA00022840"/>
    </source>
</evidence>
<comment type="catalytic activity">
    <reaction evidence="5">
        <text>L-glutamyl-[protein] + L-glutamate + ATP = gamma-L-glutamyl-L-glutamyl-[protein] + ADP + phosphate + H(+)</text>
        <dbReference type="Rhea" id="RHEA:60144"/>
        <dbReference type="Rhea" id="RHEA-COMP:10208"/>
        <dbReference type="Rhea" id="RHEA-COMP:15517"/>
        <dbReference type="ChEBI" id="CHEBI:15378"/>
        <dbReference type="ChEBI" id="CHEBI:29973"/>
        <dbReference type="ChEBI" id="CHEBI:29985"/>
        <dbReference type="ChEBI" id="CHEBI:30616"/>
        <dbReference type="ChEBI" id="CHEBI:43474"/>
        <dbReference type="ChEBI" id="CHEBI:143622"/>
        <dbReference type="ChEBI" id="CHEBI:456216"/>
    </reaction>
    <physiologicalReaction direction="left-to-right" evidence="5">
        <dbReference type="Rhea" id="RHEA:60145"/>
    </physiologicalReaction>
</comment>
<feature type="region of interest" description="Disordered" evidence="6">
    <location>
        <begin position="204"/>
        <end position="229"/>
    </location>
</feature>
<feature type="compositionally biased region" description="Polar residues" evidence="6">
    <location>
        <begin position="90"/>
        <end position="106"/>
    </location>
</feature>
<dbReference type="PANTHER" id="PTHR12241:SF145">
    <property type="entry name" value="TUBULIN POLYGLUTAMYLASE TTLL5"/>
    <property type="match status" value="1"/>
</dbReference>
<keyword evidence="2" id="KW-0547">Nucleotide-binding</keyword>
<evidence type="ECO:0000256" key="4">
    <source>
        <dbReference type="ARBA" id="ARBA00041448"/>
    </source>
</evidence>
<evidence type="ECO:0000256" key="5">
    <source>
        <dbReference type="ARBA" id="ARBA00049274"/>
    </source>
</evidence>
<dbReference type="PROSITE" id="PS51221">
    <property type="entry name" value="TTL"/>
    <property type="match status" value="1"/>
</dbReference>
<evidence type="ECO:0000256" key="6">
    <source>
        <dbReference type="SAM" id="MobiDB-lite"/>
    </source>
</evidence>
<dbReference type="GO" id="GO:0000226">
    <property type="term" value="P:microtubule cytoskeleton organization"/>
    <property type="evidence" value="ECO:0007669"/>
    <property type="project" value="TreeGrafter"/>
</dbReference>
<keyword evidence="8" id="KW-1185">Reference proteome</keyword>
<dbReference type="InParanoid" id="A0A078BAU4"/>
<dbReference type="OrthoDB" id="429138at2759"/>
<organism evidence="7 8">
    <name type="scientific">Stylonychia lemnae</name>
    <name type="common">Ciliate</name>
    <dbReference type="NCBI Taxonomy" id="5949"/>
    <lineage>
        <taxon>Eukaryota</taxon>
        <taxon>Sar</taxon>
        <taxon>Alveolata</taxon>
        <taxon>Ciliophora</taxon>
        <taxon>Intramacronucleata</taxon>
        <taxon>Spirotrichea</taxon>
        <taxon>Stichotrichia</taxon>
        <taxon>Sporadotrichida</taxon>
        <taxon>Oxytrichidae</taxon>
        <taxon>Stylonychinae</taxon>
        <taxon>Stylonychia</taxon>
    </lineage>
</organism>
<feature type="compositionally biased region" description="Polar residues" evidence="6">
    <location>
        <begin position="634"/>
        <end position="645"/>
    </location>
</feature>
<dbReference type="GO" id="GO:0015631">
    <property type="term" value="F:tubulin binding"/>
    <property type="evidence" value="ECO:0007669"/>
    <property type="project" value="TreeGrafter"/>
</dbReference>
<dbReference type="GO" id="GO:0005524">
    <property type="term" value="F:ATP binding"/>
    <property type="evidence" value="ECO:0007669"/>
    <property type="project" value="UniProtKB-KW"/>
</dbReference>
<dbReference type="Gene3D" id="3.30.470.20">
    <property type="entry name" value="ATP-grasp fold, B domain"/>
    <property type="match status" value="1"/>
</dbReference>
<sequence>MKPTDNNSNNNFVDGQLPLSKQYTASTAVPNTQKLSLSQINYKSTENGTFVGGASISSANNIINNSNTQSKQSDFIIRKTQNKRVMSQIRHNQQGIPPKQKSSLVNSGVKKKSSAKKPGNETTTEQVMAEYGRPILQNIVKNQGFPDSKTLSMISNHKNKFISVTSNDSNILITNNQMNEPLSQLHHLLQYNSNEQSKENLASMMDNPQENPQGAPNQSDKQIQEEQQQQQQISAVIKKKFLVFRPYEDPISIRPYQPPDRGYYFKLHKCDVKIIRYTLEDNGFREVPAPEVKDWSVLWSCSALKPIVYQQMTKYQKVNHFPQSFYITRKDLMYKQVSRMREIHGQKHFNFIPKTFLLPNEFVYLEAEMEKDKEKLWIAKPAASSQGKGIIVTNKLAEIPQKGTPHIVSEYINNPLLFDGYKFDLRVYVAITSINPLRLYIYEDGLTRFATSKYTNDLHGNKKQSKYTHLTNYSLNKYNPNFIANNDANQDGVGSKWSLVALKKAFREQGIDEQMIFKKIEDVVIKTILSAESVIFNAVSAQVPFPRTNCFELLGFDILIDNSLNPWLLEVNLSPSLNCDSPLDQRIKGNLIADLLTLSGISPLDQRKQTNGVDQIYGRTKGVFYGMYGQTTTNQQSNLGQTNSAGFRRDSSTANSTKRQLSKTGGNQMGKDLVTRAGLADTNGFSTTYGAVITQYGQTKHMQLSAKEEKQLIKEAEMEFKRRGKFKRVFPSIEYHYYRQFFTEERSLNYILDQKLMSKRRLNNANITQGIGLPGVNNNPTLGVISMKQKIEYLNNKSTLMALANVIQPSITSKDSQRIQTSSTINNDLEHITGNDNDNKYKRTLNTDIQQII</sequence>
<feature type="region of interest" description="Disordered" evidence="6">
    <location>
        <begin position="634"/>
        <end position="670"/>
    </location>
</feature>
<protein>
    <recommendedName>
        <fullName evidence="4">Tubulin--tyrosine ligase-like protein 5</fullName>
    </recommendedName>
</protein>